<gene>
    <name evidence="9" type="ORF">SAMN05444405_11943</name>
</gene>
<dbReference type="RefSeq" id="WP_073403731.1">
    <property type="nucleotide sequence ID" value="NZ_FQTV01000019.1"/>
</dbReference>
<feature type="transmembrane region" description="Helical" evidence="8">
    <location>
        <begin position="64"/>
        <end position="87"/>
    </location>
</feature>
<dbReference type="EMBL" id="FQTV01000019">
    <property type="protein sequence ID" value="SHF99184.1"/>
    <property type="molecule type" value="Genomic_DNA"/>
</dbReference>
<comment type="similarity">
    <text evidence="2">Belongs to the autoinducer-2 exporter (AI-2E) (TC 2.A.86) family.</text>
</comment>
<keyword evidence="3" id="KW-0813">Transport</keyword>
<protein>
    <submittedName>
        <fullName evidence="9">Predicted PurR-regulated permease PerM</fullName>
    </submittedName>
</protein>
<dbReference type="Proteomes" id="UP000184509">
    <property type="component" value="Unassembled WGS sequence"/>
</dbReference>
<evidence type="ECO:0000313" key="10">
    <source>
        <dbReference type="Proteomes" id="UP000184509"/>
    </source>
</evidence>
<feature type="transmembrane region" description="Helical" evidence="8">
    <location>
        <begin position="318"/>
        <end position="349"/>
    </location>
</feature>
<evidence type="ECO:0000256" key="6">
    <source>
        <dbReference type="ARBA" id="ARBA00022989"/>
    </source>
</evidence>
<reference evidence="9 10" key="1">
    <citation type="submission" date="2016-11" db="EMBL/GenBank/DDBJ databases">
        <authorList>
            <person name="Jaros S."/>
            <person name="Januszkiewicz K."/>
            <person name="Wedrychowicz H."/>
        </authorList>
    </citation>
    <scope>NUCLEOTIDE SEQUENCE [LARGE SCALE GENOMIC DNA]</scope>
    <source>
        <strain evidence="9 10">DSM 26991</strain>
    </source>
</reference>
<dbReference type="Pfam" id="PF01594">
    <property type="entry name" value="AI-2E_transport"/>
    <property type="match status" value="1"/>
</dbReference>
<evidence type="ECO:0000313" key="9">
    <source>
        <dbReference type="EMBL" id="SHF99184.1"/>
    </source>
</evidence>
<keyword evidence="7 8" id="KW-0472">Membrane</keyword>
<keyword evidence="4" id="KW-1003">Cell membrane</keyword>
<feature type="transmembrane region" description="Helical" evidence="8">
    <location>
        <begin position="12"/>
        <end position="28"/>
    </location>
</feature>
<evidence type="ECO:0000256" key="8">
    <source>
        <dbReference type="SAM" id="Phobius"/>
    </source>
</evidence>
<dbReference type="GO" id="GO:0055085">
    <property type="term" value="P:transmembrane transport"/>
    <property type="evidence" value="ECO:0007669"/>
    <property type="project" value="TreeGrafter"/>
</dbReference>
<evidence type="ECO:0000256" key="4">
    <source>
        <dbReference type="ARBA" id="ARBA00022475"/>
    </source>
</evidence>
<dbReference type="AlphaFoldDB" id="A0A1M5G6A2"/>
<name>A0A1M5G6A2_9BACE</name>
<evidence type="ECO:0000256" key="2">
    <source>
        <dbReference type="ARBA" id="ARBA00009773"/>
    </source>
</evidence>
<dbReference type="PANTHER" id="PTHR21716">
    <property type="entry name" value="TRANSMEMBRANE PROTEIN"/>
    <property type="match status" value="1"/>
</dbReference>
<feature type="transmembrane region" description="Helical" evidence="8">
    <location>
        <begin position="34"/>
        <end position="52"/>
    </location>
</feature>
<feature type="transmembrane region" description="Helical" evidence="8">
    <location>
        <begin position="245"/>
        <end position="269"/>
    </location>
</feature>
<feature type="transmembrane region" description="Helical" evidence="8">
    <location>
        <begin position="281"/>
        <end position="298"/>
    </location>
</feature>
<evidence type="ECO:0000256" key="5">
    <source>
        <dbReference type="ARBA" id="ARBA00022692"/>
    </source>
</evidence>
<dbReference type="InterPro" id="IPR002549">
    <property type="entry name" value="AI-2E-like"/>
</dbReference>
<evidence type="ECO:0000256" key="7">
    <source>
        <dbReference type="ARBA" id="ARBA00023136"/>
    </source>
</evidence>
<evidence type="ECO:0000256" key="3">
    <source>
        <dbReference type="ARBA" id="ARBA00022448"/>
    </source>
</evidence>
<dbReference type="PANTHER" id="PTHR21716:SF53">
    <property type="entry name" value="PERMEASE PERM-RELATED"/>
    <property type="match status" value="1"/>
</dbReference>
<comment type="subcellular location">
    <subcellularLocation>
        <location evidence="1">Cell membrane</location>
        <topology evidence="1">Multi-pass membrane protein</topology>
    </subcellularLocation>
</comment>
<proteinExistence type="inferred from homology"/>
<feature type="transmembrane region" description="Helical" evidence="8">
    <location>
        <begin position="161"/>
        <end position="180"/>
    </location>
</feature>
<keyword evidence="5 8" id="KW-0812">Transmembrane</keyword>
<evidence type="ECO:0000256" key="1">
    <source>
        <dbReference type="ARBA" id="ARBA00004651"/>
    </source>
</evidence>
<dbReference type="OrthoDB" id="1010875at2"/>
<sequence>MLEKKITFDSFIRFIFGVAIVVGIFYLLDKLSAVLLPFFIAWLIAYFMYPLVRFFQYKLKLKYRVLAIICALLTVASVITGIITLLVPPMIEEFGKANNLIMTYISNESNINVFPQRIADFINENLDVKELNKIFSTENITNLTKNALPKLWNLLSESLDILFSVIASFIILLYTVFILLDYEAIAEGWIEFIPSRYRRFASSVITDLKNGMNRYFRGQALVAMCVMILSGIGFLIIGYPLALGLALLIGVLSMVPYMKVIALFPALILGLLKVADTGESIWVVLGSALLVFAIVQAVEDSFIVPKVMGRVTGLNPAVILLSLSIWGSLLGILGMIIALPTTSLILSYYKRFVIHREKIINPESSDNQNKKENIKK</sequence>
<accession>A0A1M5G6A2</accession>
<dbReference type="STRING" id="1297750.SAMN05444405_11943"/>
<organism evidence="9 10">
    <name type="scientific">Bacteroides luti</name>
    <dbReference type="NCBI Taxonomy" id="1297750"/>
    <lineage>
        <taxon>Bacteria</taxon>
        <taxon>Pseudomonadati</taxon>
        <taxon>Bacteroidota</taxon>
        <taxon>Bacteroidia</taxon>
        <taxon>Bacteroidales</taxon>
        <taxon>Bacteroidaceae</taxon>
        <taxon>Bacteroides</taxon>
    </lineage>
</organism>
<keyword evidence="6 8" id="KW-1133">Transmembrane helix</keyword>
<dbReference type="GO" id="GO:0005886">
    <property type="term" value="C:plasma membrane"/>
    <property type="evidence" value="ECO:0007669"/>
    <property type="project" value="UniProtKB-SubCell"/>
</dbReference>
<keyword evidence="10" id="KW-1185">Reference proteome</keyword>
<feature type="transmembrane region" description="Helical" evidence="8">
    <location>
        <begin position="220"/>
        <end position="239"/>
    </location>
</feature>